<dbReference type="Pfam" id="PF03982">
    <property type="entry name" value="DAGAT"/>
    <property type="match status" value="1"/>
</dbReference>
<evidence type="ECO:0000256" key="10">
    <source>
        <dbReference type="ARBA" id="ARBA00023315"/>
    </source>
</evidence>
<proteinExistence type="inferred from homology"/>
<protein>
    <recommendedName>
        <fullName evidence="11">Acyltransferase</fullName>
        <ecNumber evidence="11">2.3.1.-</ecNumber>
    </recommendedName>
</protein>
<evidence type="ECO:0000256" key="7">
    <source>
        <dbReference type="ARBA" id="ARBA00022989"/>
    </source>
</evidence>
<dbReference type="CDD" id="cd07987">
    <property type="entry name" value="LPLAT_MGAT-like"/>
    <property type="match status" value="1"/>
</dbReference>
<gene>
    <name evidence="13" type="primary">LOC110983579</name>
</gene>
<dbReference type="GO" id="GO:0005789">
    <property type="term" value="C:endoplasmic reticulum membrane"/>
    <property type="evidence" value="ECO:0007669"/>
    <property type="project" value="UniProtKB-SubCell"/>
</dbReference>
<evidence type="ECO:0000256" key="9">
    <source>
        <dbReference type="ARBA" id="ARBA00023136"/>
    </source>
</evidence>
<evidence type="ECO:0000313" key="12">
    <source>
        <dbReference type="Proteomes" id="UP000694845"/>
    </source>
</evidence>
<evidence type="ECO:0000256" key="4">
    <source>
        <dbReference type="ARBA" id="ARBA00022679"/>
    </source>
</evidence>
<comment type="similarity">
    <text evidence="2 11">Belongs to the diacylglycerol acyltransferase family.</text>
</comment>
<sequence>MEVKTELTIVALDGIICVYSSTLKGLQLAPLNIPLKRRLQTLGVIYYWASFILMGLIPILLGVYLIFTDFYWITILGVAWSYYDRKTPRKGGRRLPWLRVRYMPQWACIRDYFPISLIKTADLDPNHNYLFAVHPHGIMSIGAVINFGSEVTGFSEKFPGITPSLLTLQGWFKIPLARDYLMMGGLCPVSKESIDWLLGHSGPGRSVAIVVGGASESLESHPNHHVVYLQKRKGFIKRAIENGAHLVPCYSFGEADIFKQFPNPPGSFLRAIQNRLSKLMGFAPPVFHGRGIFNYSFGLLPFRRPISTVVGKALPVEKIVNPSNEEIDKVHWEYMNELRALFDEHKTKYGISTDEKLIFV</sequence>
<dbReference type="GO" id="GO:0019432">
    <property type="term" value="P:triglyceride biosynthetic process"/>
    <property type="evidence" value="ECO:0007669"/>
    <property type="project" value="TreeGrafter"/>
</dbReference>
<keyword evidence="12" id="KW-1185">Reference proteome</keyword>
<evidence type="ECO:0000256" key="8">
    <source>
        <dbReference type="ARBA" id="ARBA00023098"/>
    </source>
</evidence>
<evidence type="ECO:0000256" key="11">
    <source>
        <dbReference type="RuleBase" id="RU367023"/>
    </source>
</evidence>
<keyword evidence="7 11" id="KW-1133">Transmembrane helix</keyword>
<dbReference type="PANTHER" id="PTHR12317">
    <property type="entry name" value="DIACYLGLYCEROL O-ACYLTRANSFERASE"/>
    <property type="match status" value="1"/>
</dbReference>
<keyword evidence="4 11" id="KW-0808">Transferase</keyword>
<dbReference type="PANTHER" id="PTHR12317:SF79">
    <property type="entry name" value="ACYLTRANSFERASE"/>
    <property type="match status" value="1"/>
</dbReference>
<keyword evidence="5 11" id="KW-0812">Transmembrane</keyword>
<comment type="subcellular location">
    <subcellularLocation>
        <location evidence="1 11">Endoplasmic reticulum membrane</location>
        <topology evidence="1 11">Multi-pass membrane protein</topology>
    </subcellularLocation>
</comment>
<organism evidence="12 13">
    <name type="scientific">Acanthaster planci</name>
    <name type="common">Crown-of-thorns starfish</name>
    <dbReference type="NCBI Taxonomy" id="133434"/>
    <lineage>
        <taxon>Eukaryota</taxon>
        <taxon>Metazoa</taxon>
        <taxon>Echinodermata</taxon>
        <taxon>Eleutherozoa</taxon>
        <taxon>Asterozoa</taxon>
        <taxon>Asteroidea</taxon>
        <taxon>Valvatacea</taxon>
        <taxon>Valvatida</taxon>
        <taxon>Acanthasteridae</taxon>
        <taxon>Acanthaster</taxon>
    </lineage>
</organism>
<dbReference type="GO" id="GO:0004144">
    <property type="term" value="F:diacylglycerol O-acyltransferase activity"/>
    <property type="evidence" value="ECO:0007669"/>
    <property type="project" value="TreeGrafter"/>
</dbReference>
<evidence type="ECO:0000256" key="2">
    <source>
        <dbReference type="ARBA" id="ARBA00005420"/>
    </source>
</evidence>
<keyword evidence="8" id="KW-0443">Lipid metabolism</keyword>
<keyword evidence="10" id="KW-0012">Acyltransferase</keyword>
<dbReference type="Proteomes" id="UP000694845">
    <property type="component" value="Unplaced"/>
</dbReference>
<dbReference type="AlphaFoldDB" id="A0A8B7Z5L5"/>
<dbReference type="RefSeq" id="XP_022098626.1">
    <property type="nucleotide sequence ID" value="XM_022242934.1"/>
</dbReference>
<accession>A0A8B7Z5L5</accession>
<name>A0A8B7Z5L5_ACAPL</name>
<comment type="caution">
    <text evidence="11">Lacks conserved residue(s) required for the propagation of feature annotation.</text>
</comment>
<evidence type="ECO:0000256" key="1">
    <source>
        <dbReference type="ARBA" id="ARBA00004477"/>
    </source>
</evidence>
<dbReference type="EC" id="2.3.1.-" evidence="11"/>
<evidence type="ECO:0000256" key="5">
    <source>
        <dbReference type="ARBA" id="ARBA00022692"/>
    </source>
</evidence>
<dbReference type="InterPro" id="IPR007130">
    <property type="entry name" value="DAGAT"/>
</dbReference>
<evidence type="ECO:0000256" key="6">
    <source>
        <dbReference type="ARBA" id="ARBA00022824"/>
    </source>
</evidence>
<evidence type="ECO:0000313" key="13">
    <source>
        <dbReference type="RefSeq" id="XP_022098626.1"/>
    </source>
</evidence>
<dbReference type="GeneID" id="110983579"/>
<dbReference type="KEGG" id="aplc:110983579"/>
<evidence type="ECO:0000256" key="3">
    <source>
        <dbReference type="ARBA" id="ARBA00022516"/>
    </source>
</evidence>
<keyword evidence="9 11" id="KW-0472">Membrane</keyword>
<feature type="transmembrane region" description="Helical" evidence="11">
    <location>
        <begin position="39"/>
        <end position="57"/>
    </location>
</feature>
<keyword evidence="3" id="KW-0444">Lipid biosynthesis</keyword>
<keyword evidence="6 11" id="KW-0256">Endoplasmic reticulum</keyword>
<reference evidence="13" key="1">
    <citation type="submission" date="2025-08" db="UniProtKB">
        <authorList>
            <consortium name="RefSeq"/>
        </authorList>
    </citation>
    <scope>IDENTIFICATION</scope>
</reference>
<dbReference type="OrthoDB" id="264532at2759"/>
<dbReference type="OMA" id="IMGVACT"/>